<evidence type="ECO:0000313" key="2">
    <source>
        <dbReference type="Proteomes" id="UP001055439"/>
    </source>
</evidence>
<proteinExistence type="predicted"/>
<organism evidence="1 2">
    <name type="scientific">Musa troglodytarum</name>
    <name type="common">fe'i banana</name>
    <dbReference type="NCBI Taxonomy" id="320322"/>
    <lineage>
        <taxon>Eukaryota</taxon>
        <taxon>Viridiplantae</taxon>
        <taxon>Streptophyta</taxon>
        <taxon>Embryophyta</taxon>
        <taxon>Tracheophyta</taxon>
        <taxon>Spermatophyta</taxon>
        <taxon>Magnoliopsida</taxon>
        <taxon>Liliopsida</taxon>
        <taxon>Zingiberales</taxon>
        <taxon>Musaceae</taxon>
        <taxon>Musa</taxon>
    </lineage>
</organism>
<name>A0A9E7EZE5_9LILI</name>
<protein>
    <submittedName>
        <fullName evidence="1">Uncharacterized protein</fullName>
    </submittedName>
</protein>
<accession>A0A9E7EZE5</accession>
<evidence type="ECO:0000313" key="1">
    <source>
        <dbReference type="EMBL" id="URD85281.1"/>
    </source>
</evidence>
<sequence length="229" mass="25604">MWHQTRRGDETLQTQAAAVELAGLSGRRIECAAAVLLHFLALLPAPLPRLSARRLPRLALAADLGLRLVHVYANLGKNGICLCSHRLDVWDRWMLEGSVLEHCKLVNCRKPLVPDSRPYVVRKIPMMLYTGTAYSWFYVGVPIFGNPVNTLPFLIRCLHPVGITCPSPPVVPSSSPYAPIARPCHLYAALFPACCARRLSWMSASRFLQWWMKMVLLDVLIKFSFAGTA</sequence>
<gene>
    <name evidence="1" type="ORF">MUK42_27771</name>
</gene>
<dbReference type="Proteomes" id="UP001055439">
    <property type="component" value="Chromosome 2"/>
</dbReference>
<dbReference type="InterPro" id="IPR045015">
    <property type="entry name" value="AN-like"/>
</dbReference>
<dbReference type="EMBL" id="CP097504">
    <property type="protein sequence ID" value="URD85283.1"/>
    <property type="molecule type" value="Genomic_DNA"/>
</dbReference>
<dbReference type="AlphaFoldDB" id="A0A9E7EZE5"/>
<dbReference type="EMBL" id="CP097504">
    <property type="protein sequence ID" value="URD85281.1"/>
    <property type="molecule type" value="Genomic_DNA"/>
</dbReference>
<dbReference type="GO" id="GO:0000226">
    <property type="term" value="P:microtubule cytoskeleton organization"/>
    <property type="evidence" value="ECO:0007669"/>
    <property type="project" value="InterPro"/>
</dbReference>
<dbReference type="PANTHER" id="PTHR43254:SF3">
    <property type="entry name" value="C-TERMINAL BINDING PROTEIN AN"/>
    <property type="match status" value="1"/>
</dbReference>
<reference evidence="1" key="1">
    <citation type="submission" date="2022-05" db="EMBL/GenBank/DDBJ databases">
        <title>The Musa troglodytarum L. genome provides insights into the mechanism of non-climacteric behaviour and enrichment of carotenoids.</title>
        <authorList>
            <person name="Wang J."/>
        </authorList>
    </citation>
    <scope>NUCLEOTIDE SEQUENCE</scope>
    <source>
        <tissue evidence="1">Leaf</tissue>
    </source>
</reference>
<keyword evidence="2" id="KW-1185">Reference proteome</keyword>
<dbReference type="PANTHER" id="PTHR43254">
    <property type="entry name" value="C-TERMINAL BINDING PROTEIN AN-RELATED"/>
    <property type="match status" value="1"/>
</dbReference>